<comment type="similarity">
    <text evidence="2 9">Belongs to the Casparian strip membrane proteins (CASP) family.</text>
</comment>
<dbReference type="InterPro" id="IPR006702">
    <property type="entry name" value="CASP_dom"/>
</dbReference>
<feature type="transmembrane region" description="Helical" evidence="9">
    <location>
        <begin position="71"/>
        <end position="97"/>
    </location>
</feature>
<dbReference type="GeneID" id="116199285"/>
<keyword evidence="4 9" id="KW-0812">Transmembrane</keyword>
<dbReference type="Proteomes" id="UP000197138">
    <property type="component" value="Unassembled WGS sequence"/>
</dbReference>
<keyword evidence="3 9" id="KW-1003">Cell membrane</keyword>
<organism evidence="11 13">
    <name type="scientific">Punica granatum</name>
    <name type="common">Pomegranate</name>
    <dbReference type="NCBI Taxonomy" id="22663"/>
    <lineage>
        <taxon>Eukaryota</taxon>
        <taxon>Viridiplantae</taxon>
        <taxon>Streptophyta</taxon>
        <taxon>Embryophyta</taxon>
        <taxon>Tracheophyta</taxon>
        <taxon>Spermatophyta</taxon>
        <taxon>Magnoliopsida</taxon>
        <taxon>eudicotyledons</taxon>
        <taxon>Gunneridae</taxon>
        <taxon>Pentapetalae</taxon>
        <taxon>rosids</taxon>
        <taxon>malvids</taxon>
        <taxon>Myrtales</taxon>
        <taxon>Lythraceae</taxon>
        <taxon>Punica</taxon>
    </lineage>
</organism>
<feature type="transmembrane region" description="Helical" evidence="9">
    <location>
        <begin position="109"/>
        <end position="136"/>
    </location>
</feature>
<evidence type="ECO:0000256" key="5">
    <source>
        <dbReference type="ARBA" id="ARBA00022989"/>
    </source>
</evidence>
<comment type="function">
    <text evidence="8">Regulates membrane-cell wall junctions and localized cell wall deposition. Required for establishment of the Casparian strip membrane domain (CSD) and the subsequent formation of Casparian strips, a cell wall modification of the root endodermis that determines an apoplastic barrier between the intraorganismal apoplasm and the extraorganismal apoplasm and prevents lateral diffusion.</text>
</comment>
<keyword evidence="7" id="KW-0961">Cell wall biogenesis/degradation</keyword>
<comment type="caution">
    <text evidence="11">The sequence shown here is derived from an EMBL/GenBank/DDBJ whole genome shotgun (WGS) entry which is preliminary data.</text>
</comment>
<keyword evidence="6 9" id="KW-0472">Membrane</keyword>
<comment type="subunit">
    <text evidence="9">Homodimer and heterodimers.</text>
</comment>
<dbReference type="PANTHER" id="PTHR36488">
    <property type="entry name" value="CASP-LIKE PROTEIN 1U1"/>
    <property type="match status" value="1"/>
</dbReference>
<evidence type="ECO:0000313" key="13">
    <source>
        <dbReference type="Proteomes" id="UP000197138"/>
    </source>
</evidence>
<dbReference type="EMBL" id="MTKT01003950">
    <property type="protein sequence ID" value="OWM73634.1"/>
    <property type="molecule type" value="Genomic_DNA"/>
</dbReference>
<dbReference type="PANTHER" id="PTHR36488:SF11">
    <property type="entry name" value="CASP-LIKE PROTEIN"/>
    <property type="match status" value="1"/>
</dbReference>
<evidence type="ECO:0000256" key="3">
    <source>
        <dbReference type="ARBA" id="ARBA00022475"/>
    </source>
</evidence>
<dbReference type="STRING" id="22663.A0A218WLD2"/>
<evidence type="ECO:0000313" key="12">
    <source>
        <dbReference type="EMBL" id="PKI47062.1"/>
    </source>
</evidence>
<dbReference type="GO" id="GO:0005886">
    <property type="term" value="C:plasma membrane"/>
    <property type="evidence" value="ECO:0007669"/>
    <property type="project" value="UniProtKB-SubCell"/>
</dbReference>
<evidence type="ECO:0000256" key="6">
    <source>
        <dbReference type="ARBA" id="ARBA00023136"/>
    </source>
</evidence>
<dbReference type="GO" id="GO:0071555">
    <property type="term" value="P:cell wall organization"/>
    <property type="evidence" value="ECO:0007669"/>
    <property type="project" value="UniProtKB-KW"/>
</dbReference>
<reference evidence="11" key="2">
    <citation type="submission" date="2017-06" db="EMBL/GenBank/DDBJ databases">
        <title>The pomegranate genome and the genomics of punicalagin biosynthesis.</title>
        <authorList>
            <person name="Xu C."/>
        </authorList>
    </citation>
    <scope>NUCLEOTIDE SEQUENCE [LARGE SCALE GENOMIC DNA]</scope>
    <source>
        <tissue evidence="11">Fresh leaf</tissue>
    </source>
</reference>
<gene>
    <name evidence="11" type="ORF">CDL15_Pgr026733</name>
    <name evidence="12" type="ORF">CRG98_032538</name>
</gene>
<evidence type="ECO:0000256" key="4">
    <source>
        <dbReference type="ARBA" id="ARBA00022692"/>
    </source>
</evidence>
<reference evidence="13" key="1">
    <citation type="journal article" date="2017" name="Plant J.">
        <title>The pomegranate (Punica granatum L.) genome and the genomics of punicalagin biosynthesis.</title>
        <authorList>
            <person name="Qin G."/>
            <person name="Xu C."/>
            <person name="Ming R."/>
            <person name="Tang H."/>
            <person name="Guyot R."/>
            <person name="Kramer E.M."/>
            <person name="Hu Y."/>
            <person name="Yi X."/>
            <person name="Qi Y."/>
            <person name="Xu X."/>
            <person name="Gao Z."/>
            <person name="Pan H."/>
            <person name="Jian J."/>
            <person name="Tian Y."/>
            <person name="Yue Z."/>
            <person name="Xu Y."/>
        </authorList>
    </citation>
    <scope>NUCLEOTIDE SEQUENCE [LARGE SCALE GENOMIC DNA]</scope>
    <source>
        <strain evidence="13">cv. Dabenzi</strain>
    </source>
</reference>
<dbReference type="NCBIfam" id="TIGR01569">
    <property type="entry name" value="A_tha_TIGR01569"/>
    <property type="match status" value="1"/>
</dbReference>
<sequence>MDISGDEARRKAALYPRQGGGWKKGIAIFDFILRLCAIGASLAAGTTMGTTDQTLPFFTQFFQFQASYDDLPSFTFFVIANAAAGAYLILSLPFSIVCVIQPHSTAPRLLLLIFDAVMMAIMTAAASSAAAIVYLAHNGNTNANWLAICQQFNDFCQRVSGAVVASFAAALILLFIVVLSAFALKRT</sequence>
<evidence type="ECO:0000259" key="10">
    <source>
        <dbReference type="Pfam" id="PF04535"/>
    </source>
</evidence>
<dbReference type="AlphaFoldDB" id="A0A218WLD2"/>
<evidence type="ECO:0000256" key="8">
    <source>
        <dbReference type="ARBA" id="ARBA00025302"/>
    </source>
</evidence>
<evidence type="ECO:0000256" key="9">
    <source>
        <dbReference type="RuleBase" id="RU361233"/>
    </source>
</evidence>
<accession>A0A218WLD2</accession>
<dbReference type="InterPro" id="IPR044173">
    <property type="entry name" value="CASPL"/>
</dbReference>
<feature type="transmembrane region" description="Helical" evidence="9">
    <location>
        <begin position="162"/>
        <end position="184"/>
    </location>
</feature>
<proteinExistence type="inferred from homology"/>
<feature type="domain" description="Casparian strip membrane protein" evidence="10">
    <location>
        <begin position="24"/>
        <end position="171"/>
    </location>
</feature>
<dbReference type="Pfam" id="PF04535">
    <property type="entry name" value="CASP_dom"/>
    <property type="match status" value="1"/>
</dbReference>
<evidence type="ECO:0000256" key="2">
    <source>
        <dbReference type="ARBA" id="ARBA00007651"/>
    </source>
</evidence>
<protein>
    <recommendedName>
        <fullName evidence="9">CASP-like protein</fullName>
    </recommendedName>
</protein>
<comment type="subcellular location">
    <subcellularLocation>
        <location evidence="1 9">Cell membrane</location>
        <topology evidence="1 9">Multi-pass membrane protein</topology>
    </subcellularLocation>
</comment>
<evidence type="ECO:0000313" key="11">
    <source>
        <dbReference type="EMBL" id="OWM73634.1"/>
    </source>
</evidence>
<dbReference type="Proteomes" id="UP000233551">
    <property type="component" value="Unassembled WGS sequence"/>
</dbReference>
<dbReference type="InterPro" id="IPR006459">
    <property type="entry name" value="CASP/CASPL"/>
</dbReference>
<evidence type="ECO:0000256" key="1">
    <source>
        <dbReference type="ARBA" id="ARBA00004651"/>
    </source>
</evidence>
<keyword evidence="5 9" id="KW-1133">Transmembrane helix</keyword>
<evidence type="ECO:0000313" key="14">
    <source>
        <dbReference type="Proteomes" id="UP000233551"/>
    </source>
</evidence>
<dbReference type="EMBL" id="PGOL01002559">
    <property type="protein sequence ID" value="PKI47062.1"/>
    <property type="molecule type" value="Genomic_DNA"/>
</dbReference>
<dbReference type="OrthoDB" id="753675at2759"/>
<feature type="transmembrane region" description="Helical" evidence="9">
    <location>
        <begin position="31"/>
        <end position="51"/>
    </location>
</feature>
<evidence type="ECO:0000256" key="7">
    <source>
        <dbReference type="ARBA" id="ARBA00023316"/>
    </source>
</evidence>
<reference evidence="12 14" key="3">
    <citation type="submission" date="2017-11" db="EMBL/GenBank/DDBJ databases">
        <title>De-novo sequencing of pomegranate (Punica granatum L.) genome.</title>
        <authorList>
            <person name="Akparov Z."/>
            <person name="Amiraslanov A."/>
            <person name="Hajiyeva S."/>
            <person name="Abbasov M."/>
            <person name="Kaur K."/>
            <person name="Hamwieh A."/>
            <person name="Solovyev V."/>
            <person name="Salamov A."/>
            <person name="Braich B."/>
            <person name="Kosarev P."/>
            <person name="Mahmoud A."/>
            <person name="Hajiyev E."/>
            <person name="Babayeva S."/>
            <person name="Izzatullayeva V."/>
            <person name="Mammadov A."/>
            <person name="Mammadov A."/>
            <person name="Sharifova S."/>
            <person name="Ojaghi J."/>
            <person name="Eynullazada K."/>
            <person name="Bayramov B."/>
            <person name="Abdulazimova A."/>
            <person name="Shahmuradov I."/>
        </authorList>
    </citation>
    <scope>NUCLEOTIDE SEQUENCE [LARGE SCALE GENOMIC DNA]</scope>
    <source>
        <strain evidence="12">AG2017</strain>
        <strain evidence="14">cv. AG2017</strain>
        <tissue evidence="12">Leaf</tissue>
    </source>
</reference>
<name>A0A218WLD2_PUNGR</name>
<keyword evidence="14" id="KW-1185">Reference proteome</keyword>